<reference evidence="1 2" key="1">
    <citation type="submission" date="2023-03" db="EMBL/GenBank/DDBJ databases">
        <title>High recombination rates correlate with genetic variation in Cardiocondyla obscurior ants.</title>
        <authorList>
            <person name="Errbii M."/>
        </authorList>
    </citation>
    <scope>NUCLEOTIDE SEQUENCE [LARGE SCALE GENOMIC DNA]</scope>
    <source>
        <strain evidence="1">Alpha-2009</strain>
        <tissue evidence="1">Whole body</tissue>
    </source>
</reference>
<sequence>MDAEVLREIIKSYSDANIVQSNKYLDVSKETLLCIQSDAILHTLCTSLSNLLCYKTSKEAYQRYSIRLLIIDLLRKWCQTTSGFKHLKALTVKENNLKLVTILLRKYFTDDALNKCDSEDTLLRLALSTMYLSVKNTTFINYTDRLLVRILHLETNNCTKNLIHNALCSNLHLRLSTKEEIYTSQRIKLIEEPLLNNFVCTFPNLKSENPVDDRNNEMLNKLLELSAKSARIFQLMFNFLKELLIQLQYAPVVLDFTSTMLKRISLCCENYNKDILDLYPRKLRFCILLLRITPKYHTAETLNYTLQIVKEIHNENKGVSLILMSHFLEWFECFATYVGNDM</sequence>
<dbReference type="EMBL" id="JADYXP020000001">
    <property type="protein sequence ID" value="KAL0133353.1"/>
    <property type="molecule type" value="Genomic_DNA"/>
</dbReference>
<accession>A0AAW2H1R1</accession>
<evidence type="ECO:0000313" key="1">
    <source>
        <dbReference type="EMBL" id="KAL0133353.1"/>
    </source>
</evidence>
<comment type="caution">
    <text evidence="1">The sequence shown here is derived from an EMBL/GenBank/DDBJ whole genome shotgun (WGS) entry which is preliminary data.</text>
</comment>
<organism evidence="1 2">
    <name type="scientific">Cardiocondyla obscurior</name>
    <dbReference type="NCBI Taxonomy" id="286306"/>
    <lineage>
        <taxon>Eukaryota</taxon>
        <taxon>Metazoa</taxon>
        <taxon>Ecdysozoa</taxon>
        <taxon>Arthropoda</taxon>
        <taxon>Hexapoda</taxon>
        <taxon>Insecta</taxon>
        <taxon>Pterygota</taxon>
        <taxon>Neoptera</taxon>
        <taxon>Endopterygota</taxon>
        <taxon>Hymenoptera</taxon>
        <taxon>Apocrita</taxon>
        <taxon>Aculeata</taxon>
        <taxon>Formicoidea</taxon>
        <taxon>Formicidae</taxon>
        <taxon>Myrmicinae</taxon>
        <taxon>Cardiocondyla</taxon>
    </lineage>
</organism>
<name>A0AAW2H1R1_9HYME</name>
<dbReference type="AlphaFoldDB" id="A0AAW2H1R1"/>
<dbReference type="Proteomes" id="UP001430953">
    <property type="component" value="Unassembled WGS sequence"/>
</dbReference>
<keyword evidence="2" id="KW-1185">Reference proteome</keyword>
<evidence type="ECO:0000313" key="2">
    <source>
        <dbReference type="Proteomes" id="UP001430953"/>
    </source>
</evidence>
<proteinExistence type="predicted"/>
<gene>
    <name evidence="1" type="ORF">PUN28_000834</name>
</gene>
<protein>
    <submittedName>
        <fullName evidence="1">Uncharacterized protein</fullName>
    </submittedName>
</protein>